<proteinExistence type="inferred from homology"/>
<evidence type="ECO:0000313" key="7">
    <source>
        <dbReference type="EMBL" id="OSX70819.1"/>
    </source>
</evidence>
<protein>
    <recommendedName>
        <fullName evidence="6">AAA+ ATPase domain-containing protein</fullName>
    </recommendedName>
</protein>
<reference evidence="7 8" key="1">
    <citation type="submission" date="2017-03" db="EMBL/GenBank/DDBJ databases">
        <title>WGS assembly of Porphyra umbilicalis.</title>
        <authorList>
            <person name="Brawley S.H."/>
            <person name="Blouin N.A."/>
            <person name="Ficko-Blean E."/>
            <person name="Wheeler G.L."/>
            <person name="Lohr M."/>
            <person name="Goodson H.V."/>
            <person name="Jenkins J.W."/>
            <person name="Blaby-Haas C.E."/>
            <person name="Helliwell K.E."/>
            <person name="Chan C."/>
            <person name="Marriage T."/>
            <person name="Bhattacharya D."/>
            <person name="Klein A.S."/>
            <person name="Badis Y."/>
            <person name="Brodie J."/>
            <person name="Cao Y."/>
            <person name="Collen J."/>
            <person name="Dittami S.M."/>
            <person name="Gachon C.M."/>
            <person name="Green B.R."/>
            <person name="Karpowicz S."/>
            <person name="Kim J.W."/>
            <person name="Kudahl U."/>
            <person name="Lin S."/>
            <person name="Michel G."/>
            <person name="Mittag M."/>
            <person name="Olson B.J."/>
            <person name="Pangilinan J."/>
            <person name="Peng Y."/>
            <person name="Qiu H."/>
            <person name="Shu S."/>
            <person name="Singer J.T."/>
            <person name="Smith A.G."/>
            <person name="Sprecher B.N."/>
            <person name="Wagner V."/>
            <person name="Wang W."/>
            <person name="Wang Z.-Y."/>
            <person name="Yan J."/>
            <person name="Yarish C."/>
            <person name="Zoeuner-Riek S."/>
            <person name="Zhuang Y."/>
            <person name="Zou Y."/>
            <person name="Lindquist E.A."/>
            <person name="Grimwood J."/>
            <person name="Barry K."/>
            <person name="Rokhsar D.S."/>
            <person name="Schmutz J."/>
            <person name="Stiller J.W."/>
            <person name="Grossman A.R."/>
            <person name="Prochnik S.E."/>
        </authorList>
    </citation>
    <scope>NUCLEOTIDE SEQUENCE [LARGE SCALE GENOMIC DNA]</scope>
    <source>
        <strain evidence="7">4086291</strain>
    </source>
</reference>
<dbReference type="GO" id="GO:0006334">
    <property type="term" value="P:nucleosome assembly"/>
    <property type="evidence" value="ECO:0007669"/>
    <property type="project" value="TreeGrafter"/>
</dbReference>
<dbReference type="Proteomes" id="UP000218209">
    <property type="component" value="Unassembled WGS sequence"/>
</dbReference>
<keyword evidence="2" id="KW-0547">Nucleotide-binding</keyword>
<evidence type="ECO:0000256" key="2">
    <source>
        <dbReference type="ARBA" id="ARBA00022741"/>
    </source>
</evidence>
<dbReference type="Pfam" id="PF00004">
    <property type="entry name" value="AAA"/>
    <property type="match status" value="1"/>
</dbReference>
<gene>
    <name evidence="7" type="ORF">BU14_0663s0002</name>
</gene>
<dbReference type="GO" id="GO:0016887">
    <property type="term" value="F:ATP hydrolysis activity"/>
    <property type="evidence" value="ECO:0007669"/>
    <property type="project" value="InterPro"/>
</dbReference>
<sequence>MTVPVATARAMGCPPPPTLVGAAWVARPRPLGAGGAGGTPPLALGAPRCRLPGRVRVHPPPLPAEVPALGHQEEEQPPPQRRQRHRTRTPDDGRRGSRDSPRSTTPPPEPLQLPDDTPGWEALAGQAANVDALEVALAVLLMPDARRAAGASTKNGVLLTGPPGTGKTLAVRLLAARAKALNGGTVVPLWVVNGGGLLSKCVGQGKQRVRRVMDAATAAQPSIIFFDAFEALAATRTGGRQESMPMIATLLALLDGLVRRGRVLLLAATTRVDLIDPAFLRPGRVGTELRSGLPDAAGRAATMRVSAAAVGVPVNAADAAWIADHTDNWSGAELAGLCDHAATTVHPRRFPGWPDSIEEVADDPADVRPGVDWKDTRYRREQFTLLGTPSPLRRPLPERVAPLLAPTLADVQGFLTRHFPVQRLRSVPGRCTAAAGGCGADTGFRGLAAGLPILPQRLLIDGDEGMRQGTVAAAFLHALTPMPIYDAGFVSLTRGAGARTPQQQLAETISAATRAAPAVLFIPHAHLWVDDPSAGHSTDLRFFEAALRDVPVGTPLLVLATTDGRARPALLASVPSTFSVECATDAQRTDYWAHIVKTWQETFAVQIEQGVRLPVAMTAVHARLEALQTPSADWSVDAMEQVFEGLRALLSMEVRTGVDLWGSFLGATVALDGEMPSVGANTSDGVANDDTYDGRGGDGAADGSRGRVAKRTRCV</sequence>
<comment type="similarity">
    <text evidence="1">Belongs to the AAA ATPase family.</text>
</comment>
<feature type="domain" description="AAA+ ATPase" evidence="6">
    <location>
        <begin position="153"/>
        <end position="295"/>
    </location>
</feature>
<dbReference type="AlphaFoldDB" id="A0A1X6NQA4"/>
<feature type="region of interest" description="Disordered" evidence="5">
    <location>
        <begin position="54"/>
        <end position="120"/>
    </location>
</feature>
<dbReference type="GO" id="GO:0005524">
    <property type="term" value="F:ATP binding"/>
    <property type="evidence" value="ECO:0007669"/>
    <property type="project" value="UniProtKB-KW"/>
</dbReference>
<keyword evidence="3" id="KW-0067">ATP-binding</keyword>
<dbReference type="EMBL" id="KV919205">
    <property type="protein sequence ID" value="OSX70819.1"/>
    <property type="molecule type" value="Genomic_DNA"/>
</dbReference>
<dbReference type="SUPFAM" id="SSF52540">
    <property type="entry name" value="P-loop containing nucleoside triphosphate hydrolases"/>
    <property type="match status" value="1"/>
</dbReference>
<dbReference type="Gene3D" id="3.40.50.300">
    <property type="entry name" value="P-loop containing nucleotide triphosphate hydrolases"/>
    <property type="match status" value="1"/>
</dbReference>
<evidence type="ECO:0000256" key="3">
    <source>
        <dbReference type="ARBA" id="ARBA00022840"/>
    </source>
</evidence>
<evidence type="ECO:0000256" key="1">
    <source>
        <dbReference type="ARBA" id="ARBA00006914"/>
    </source>
</evidence>
<evidence type="ECO:0000259" key="6">
    <source>
        <dbReference type="SMART" id="SM00382"/>
    </source>
</evidence>
<accession>A0A1X6NQA4</accession>
<dbReference type="Gene3D" id="1.10.8.60">
    <property type="match status" value="1"/>
</dbReference>
<dbReference type="OrthoDB" id="5421at2759"/>
<dbReference type="InterPro" id="IPR003593">
    <property type="entry name" value="AAA+_ATPase"/>
</dbReference>
<organism evidence="7 8">
    <name type="scientific">Porphyra umbilicalis</name>
    <name type="common">Purple laver</name>
    <name type="synonym">Red alga</name>
    <dbReference type="NCBI Taxonomy" id="2786"/>
    <lineage>
        <taxon>Eukaryota</taxon>
        <taxon>Rhodophyta</taxon>
        <taxon>Bangiophyceae</taxon>
        <taxon>Bangiales</taxon>
        <taxon>Bangiaceae</taxon>
        <taxon>Porphyra</taxon>
    </lineage>
</organism>
<dbReference type="GO" id="GO:0042393">
    <property type="term" value="F:histone binding"/>
    <property type="evidence" value="ECO:0007669"/>
    <property type="project" value="TreeGrafter"/>
</dbReference>
<dbReference type="GO" id="GO:0005634">
    <property type="term" value="C:nucleus"/>
    <property type="evidence" value="ECO:0007669"/>
    <property type="project" value="TreeGrafter"/>
</dbReference>
<feature type="region of interest" description="Disordered" evidence="5">
    <location>
        <begin position="677"/>
        <end position="715"/>
    </location>
</feature>
<dbReference type="GO" id="GO:0003682">
    <property type="term" value="F:chromatin binding"/>
    <property type="evidence" value="ECO:0007669"/>
    <property type="project" value="TreeGrafter"/>
</dbReference>
<dbReference type="SMART" id="SM00382">
    <property type="entry name" value="AAA"/>
    <property type="match status" value="1"/>
</dbReference>
<dbReference type="InterPro" id="IPR045199">
    <property type="entry name" value="ATAD2-like"/>
</dbReference>
<evidence type="ECO:0000256" key="5">
    <source>
        <dbReference type="SAM" id="MobiDB-lite"/>
    </source>
</evidence>
<keyword evidence="4" id="KW-0103">Bromodomain</keyword>
<keyword evidence="8" id="KW-1185">Reference proteome</keyword>
<evidence type="ECO:0000256" key="4">
    <source>
        <dbReference type="ARBA" id="ARBA00023117"/>
    </source>
</evidence>
<dbReference type="InterPro" id="IPR003959">
    <property type="entry name" value="ATPase_AAA_core"/>
</dbReference>
<dbReference type="GO" id="GO:0045815">
    <property type="term" value="P:transcription initiation-coupled chromatin remodeling"/>
    <property type="evidence" value="ECO:0007669"/>
    <property type="project" value="TreeGrafter"/>
</dbReference>
<name>A0A1X6NQA4_PORUM</name>
<dbReference type="GO" id="GO:0006337">
    <property type="term" value="P:nucleosome disassembly"/>
    <property type="evidence" value="ECO:0007669"/>
    <property type="project" value="TreeGrafter"/>
</dbReference>
<evidence type="ECO:0000313" key="8">
    <source>
        <dbReference type="Proteomes" id="UP000218209"/>
    </source>
</evidence>
<dbReference type="PANTHER" id="PTHR23069">
    <property type="entry name" value="AAA DOMAIN-CONTAINING"/>
    <property type="match status" value="1"/>
</dbReference>
<dbReference type="InterPro" id="IPR027417">
    <property type="entry name" value="P-loop_NTPase"/>
</dbReference>
<feature type="compositionally biased region" description="Basic and acidic residues" evidence="5">
    <location>
        <begin position="88"/>
        <end position="101"/>
    </location>
</feature>
<dbReference type="PANTHER" id="PTHR23069:SF7">
    <property type="entry name" value="P-LOOP CONTAINING NUCLEOSIDE TRIPHOSPHATE HYDROLASES SUPERFAMILY PROTEIN"/>
    <property type="match status" value="1"/>
</dbReference>